<feature type="chain" id="PRO_5030023202" evidence="6">
    <location>
        <begin position="23"/>
        <end position="530"/>
    </location>
</feature>
<gene>
    <name evidence="9" type="ORF">SAMN05421788_101480</name>
</gene>
<evidence type="ECO:0000256" key="2">
    <source>
        <dbReference type="ARBA" id="ARBA00006275"/>
    </source>
</evidence>
<organism evidence="9 10">
    <name type="scientific">Filimonas lacunae</name>
    <dbReference type="NCBI Taxonomy" id="477680"/>
    <lineage>
        <taxon>Bacteria</taxon>
        <taxon>Pseudomonadati</taxon>
        <taxon>Bacteroidota</taxon>
        <taxon>Chitinophagia</taxon>
        <taxon>Chitinophagales</taxon>
        <taxon>Chitinophagaceae</taxon>
        <taxon>Filimonas</taxon>
    </lineage>
</organism>
<evidence type="ECO:0000313" key="10">
    <source>
        <dbReference type="Proteomes" id="UP000186917"/>
    </source>
</evidence>
<dbReference type="Pfam" id="PF14322">
    <property type="entry name" value="SusD-like_3"/>
    <property type="match status" value="1"/>
</dbReference>
<evidence type="ECO:0000259" key="7">
    <source>
        <dbReference type="Pfam" id="PF07980"/>
    </source>
</evidence>
<dbReference type="RefSeq" id="WP_076375291.1">
    <property type="nucleotide sequence ID" value="NZ_AP017422.1"/>
</dbReference>
<dbReference type="AlphaFoldDB" id="A0A173MN13"/>
<dbReference type="EMBL" id="FTOR01000001">
    <property type="protein sequence ID" value="SIS66133.1"/>
    <property type="molecule type" value="Genomic_DNA"/>
</dbReference>
<dbReference type="Gene3D" id="1.10.3780.10">
    <property type="entry name" value="SusD-like"/>
    <property type="match status" value="1"/>
</dbReference>
<evidence type="ECO:0000256" key="4">
    <source>
        <dbReference type="ARBA" id="ARBA00023136"/>
    </source>
</evidence>
<reference evidence="10" key="1">
    <citation type="submission" date="2017-01" db="EMBL/GenBank/DDBJ databases">
        <authorList>
            <person name="Varghese N."/>
            <person name="Submissions S."/>
        </authorList>
    </citation>
    <scope>NUCLEOTIDE SEQUENCE [LARGE SCALE GENOMIC DNA]</scope>
    <source>
        <strain evidence="10">DSM 21054</strain>
    </source>
</reference>
<dbReference type="CDD" id="cd08977">
    <property type="entry name" value="SusD"/>
    <property type="match status" value="1"/>
</dbReference>
<feature type="domain" description="RagB/SusD" evidence="7">
    <location>
        <begin position="371"/>
        <end position="530"/>
    </location>
</feature>
<feature type="signal peptide" evidence="6">
    <location>
        <begin position="1"/>
        <end position="22"/>
    </location>
</feature>
<dbReference type="OrthoDB" id="9783641at2"/>
<dbReference type="KEGG" id="fln:FLA_5080"/>
<keyword evidence="10" id="KW-1185">Reference proteome</keyword>
<dbReference type="PROSITE" id="PS51257">
    <property type="entry name" value="PROKAR_LIPOPROTEIN"/>
    <property type="match status" value="1"/>
</dbReference>
<comment type="subcellular location">
    <subcellularLocation>
        <location evidence="1">Cell outer membrane</location>
    </subcellularLocation>
</comment>
<dbReference type="Pfam" id="PF07980">
    <property type="entry name" value="SusD_RagB"/>
    <property type="match status" value="1"/>
</dbReference>
<sequence length="530" mass="58920">MNIKSLSIIAAFAALVAGFSSCTGDLDRLPYVQETSETIYKDPAKIKGVLAKLYGGLSLSGQDYENASLADLATTDAGDIVFLRTYWSLQEFTTDEAIIGWNNADLQAYHNLSWNANGTYLRIMYDRLYFGIAACNEFLRQTPDSKMAGFATNIQENIKGYRYEARFLRAFYYWIAMDMYGKVPFVTESDPVGTFMPPQKSRADLFIWLETELKDLENLLPNTRTNEYGRVDKGAAWMLLAKMYLNGKIYTGADKYTETITYCNKIINANYSLSPVYANLFKADNNSSAASNEIIFPIVADGNYSQSYGNTTFIVLSALGGSMQAADYGMNTTWSGMRATKGLVNQFVDVTGSTDSRAIFYRQDQSLDITNLSNFQQGYAVPKFTNITSTGTAGSNQRFTDTDFPMFRLGDAYLMYAEAVVRGGSGGSTTQAVGYVNQLRERAYNNTSGNISSGDLTLDFLLAERGRELYWEASRRTDLVRFGKFTDASYVWPFKGGAAEGVGVDKKYNVFPIPTTDMIANTNLVQNDGY</sequence>
<evidence type="ECO:0000256" key="1">
    <source>
        <dbReference type="ARBA" id="ARBA00004442"/>
    </source>
</evidence>
<dbReference type="GO" id="GO:0009279">
    <property type="term" value="C:cell outer membrane"/>
    <property type="evidence" value="ECO:0007669"/>
    <property type="project" value="UniProtKB-SubCell"/>
</dbReference>
<keyword evidence="4" id="KW-0472">Membrane</keyword>
<accession>A0A173MN13</accession>
<protein>
    <submittedName>
        <fullName evidence="9">Starch-binding associating with outer membrane</fullName>
    </submittedName>
</protein>
<dbReference type="InterPro" id="IPR011990">
    <property type="entry name" value="TPR-like_helical_dom_sf"/>
</dbReference>
<evidence type="ECO:0000256" key="3">
    <source>
        <dbReference type="ARBA" id="ARBA00022729"/>
    </source>
</evidence>
<evidence type="ECO:0000256" key="5">
    <source>
        <dbReference type="ARBA" id="ARBA00023237"/>
    </source>
</evidence>
<evidence type="ECO:0000256" key="6">
    <source>
        <dbReference type="SAM" id="SignalP"/>
    </source>
</evidence>
<keyword evidence="5" id="KW-0998">Cell outer membrane</keyword>
<comment type="similarity">
    <text evidence="2">Belongs to the SusD family.</text>
</comment>
<dbReference type="InterPro" id="IPR012944">
    <property type="entry name" value="SusD_RagB_dom"/>
</dbReference>
<proteinExistence type="inferred from homology"/>
<evidence type="ECO:0000259" key="8">
    <source>
        <dbReference type="Pfam" id="PF14322"/>
    </source>
</evidence>
<evidence type="ECO:0000313" key="9">
    <source>
        <dbReference type="EMBL" id="SIS66133.1"/>
    </source>
</evidence>
<dbReference type="Proteomes" id="UP000186917">
    <property type="component" value="Unassembled WGS sequence"/>
</dbReference>
<dbReference type="STRING" id="477680.SAMN05421788_101480"/>
<name>A0A173MN13_9BACT</name>
<dbReference type="InterPro" id="IPR033985">
    <property type="entry name" value="SusD-like_N"/>
</dbReference>
<dbReference type="SUPFAM" id="SSF48452">
    <property type="entry name" value="TPR-like"/>
    <property type="match status" value="1"/>
</dbReference>
<dbReference type="Gene3D" id="1.25.40.390">
    <property type="match status" value="1"/>
</dbReference>
<keyword evidence="3 6" id="KW-0732">Signal</keyword>
<feature type="domain" description="SusD-like N-terminal" evidence="8">
    <location>
        <begin position="93"/>
        <end position="245"/>
    </location>
</feature>
<dbReference type="Gene3D" id="1.25.40.10">
    <property type="entry name" value="Tetratricopeptide repeat domain"/>
    <property type="match status" value="1"/>
</dbReference>